<feature type="chain" id="PRO_5045120535" evidence="1">
    <location>
        <begin position="43"/>
        <end position="419"/>
    </location>
</feature>
<feature type="domain" description="Beta-lactamase-related" evidence="2">
    <location>
        <begin position="67"/>
        <end position="388"/>
    </location>
</feature>
<name>A0ABN3EKL0_9ACTN</name>
<dbReference type="PANTHER" id="PTHR46825">
    <property type="entry name" value="D-ALANYL-D-ALANINE-CARBOXYPEPTIDASE/ENDOPEPTIDASE AMPH"/>
    <property type="match status" value="1"/>
</dbReference>
<dbReference type="PROSITE" id="PS51318">
    <property type="entry name" value="TAT"/>
    <property type="match status" value="1"/>
</dbReference>
<protein>
    <submittedName>
        <fullName evidence="3">Serine hydrolase domain-containing protein</fullName>
    </submittedName>
</protein>
<keyword evidence="1" id="KW-0732">Signal</keyword>
<dbReference type="GO" id="GO:0016787">
    <property type="term" value="F:hydrolase activity"/>
    <property type="evidence" value="ECO:0007669"/>
    <property type="project" value="UniProtKB-KW"/>
</dbReference>
<feature type="signal peptide" evidence="1">
    <location>
        <begin position="1"/>
        <end position="42"/>
    </location>
</feature>
<dbReference type="InterPro" id="IPR006311">
    <property type="entry name" value="TAT_signal"/>
</dbReference>
<dbReference type="Proteomes" id="UP001500305">
    <property type="component" value="Unassembled WGS sequence"/>
</dbReference>
<comment type="caution">
    <text evidence="3">The sequence shown here is derived from an EMBL/GenBank/DDBJ whole genome shotgun (WGS) entry which is preliminary data.</text>
</comment>
<keyword evidence="3" id="KW-0378">Hydrolase</keyword>
<sequence length="419" mass="43880">MTTTTAYPGMHRRRARGLVGRAAVVALASTGLLGTLAPAALAAGPATTAAPHRAVAPSTVAEPAALESALRAVVEEGGSSAVQAEVREDGHPVWRGAAGVADLATGAPVPNGARFRIGSVTKTFAATVVLQLVGEQRLRLDDPIERYLPGLVPNGGAITVRQLLNHTSGIYNFTDDPRFSTEGETALQHWLTVGRWTTYRPQAVVHIATAQPPYAAPGEKWKYSNTNYVLIGMIIERVTGHTWTEEVDRRIIRPLDLRGTSMPTTSPIVPGPHAHGYIQRASGQAADVTIENPSAFGPAGAGISTTTDLTRFNAALLSGKLLRPAELAEMKKQVPAENGSTYGLGLVRYPTACGEFWGLTGGIAGYGTVLMGDAAGRRQVAISLNPLHVSEATSRTFQTLIDTTTCGSATGQTAGVPGL</sequence>
<gene>
    <name evidence="3" type="ORF">GCM10010430_51190</name>
</gene>
<evidence type="ECO:0000313" key="4">
    <source>
        <dbReference type="Proteomes" id="UP001500305"/>
    </source>
</evidence>
<dbReference type="PANTHER" id="PTHR46825:SF7">
    <property type="entry name" value="D-ALANYL-D-ALANINE CARBOXYPEPTIDASE"/>
    <property type="match status" value="1"/>
</dbReference>
<evidence type="ECO:0000256" key="1">
    <source>
        <dbReference type="SAM" id="SignalP"/>
    </source>
</evidence>
<accession>A0ABN3EKL0</accession>
<dbReference type="EMBL" id="BAAATR010000025">
    <property type="protein sequence ID" value="GAA2260825.1"/>
    <property type="molecule type" value="Genomic_DNA"/>
</dbReference>
<evidence type="ECO:0000259" key="2">
    <source>
        <dbReference type="Pfam" id="PF00144"/>
    </source>
</evidence>
<dbReference type="SUPFAM" id="SSF56601">
    <property type="entry name" value="beta-lactamase/transpeptidase-like"/>
    <property type="match status" value="1"/>
</dbReference>
<dbReference type="Gene3D" id="3.40.710.10">
    <property type="entry name" value="DD-peptidase/beta-lactamase superfamily"/>
    <property type="match status" value="1"/>
</dbReference>
<dbReference type="Pfam" id="PF00144">
    <property type="entry name" value="Beta-lactamase"/>
    <property type="match status" value="1"/>
</dbReference>
<dbReference type="InterPro" id="IPR050491">
    <property type="entry name" value="AmpC-like"/>
</dbReference>
<evidence type="ECO:0000313" key="3">
    <source>
        <dbReference type="EMBL" id="GAA2260825.1"/>
    </source>
</evidence>
<dbReference type="RefSeq" id="WP_344638843.1">
    <property type="nucleotide sequence ID" value="NZ_BAAATR010000025.1"/>
</dbReference>
<reference evidence="3 4" key="1">
    <citation type="journal article" date="2019" name="Int. J. Syst. Evol. Microbiol.">
        <title>The Global Catalogue of Microorganisms (GCM) 10K type strain sequencing project: providing services to taxonomists for standard genome sequencing and annotation.</title>
        <authorList>
            <consortium name="The Broad Institute Genomics Platform"/>
            <consortium name="The Broad Institute Genome Sequencing Center for Infectious Disease"/>
            <person name="Wu L."/>
            <person name="Ma J."/>
        </authorList>
    </citation>
    <scope>NUCLEOTIDE SEQUENCE [LARGE SCALE GENOMIC DNA]</scope>
    <source>
        <strain evidence="3 4">JCM 7356</strain>
    </source>
</reference>
<organism evidence="3 4">
    <name type="scientific">Kitasatospora cystarginea</name>
    <dbReference type="NCBI Taxonomy" id="58350"/>
    <lineage>
        <taxon>Bacteria</taxon>
        <taxon>Bacillati</taxon>
        <taxon>Actinomycetota</taxon>
        <taxon>Actinomycetes</taxon>
        <taxon>Kitasatosporales</taxon>
        <taxon>Streptomycetaceae</taxon>
        <taxon>Kitasatospora</taxon>
    </lineage>
</organism>
<proteinExistence type="predicted"/>
<dbReference type="InterPro" id="IPR012338">
    <property type="entry name" value="Beta-lactam/transpept-like"/>
</dbReference>
<keyword evidence="4" id="KW-1185">Reference proteome</keyword>
<dbReference type="InterPro" id="IPR001466">
    <property type="entry name" value="Beta-lactam-related"/>
</dbReference>